<protein>
    <recommendedName>
        <fullName evidence="4">DUF2171 domain-containing protein</fullName>
    </recommendedName>
</protein>
<feature type="region of interest" description="Disordered" evidence="1">
    <location>
        <begin position="208"/>
        <end position="227"/>
    </location>
</feature>
<sequence length="471" mass="47301">MNSENIREHMMVHAKGDGQMMGAKGVHVGTVDKVEGSFIKLTRNDSPDGQHHYIPMTWVESVDDKAVYLSKSEQDVRREWTTDMQGGMSADGSTNDGAISDEERMDRAAQAGNYGAFGQGEHRQATTREEAEAAFSGMTGSGDAQQGMQSGMSGMQGTMMSTSGAMGASDMGGATGIEHIGTAGMGRDADMSGMAAGSGGAMLGSMASGSEGAGLSTSSMSSMGSTDADTTGMGLGAGGSMGGPSLGGAGMATSGTGQMGMSGMQDRGMGAMSDMDSLTSSGGPRMSDDEIATTGASSPMGDASTSGMLSSGTGRMDDGDRQIGGMTDSYASGFDNNSTDRSMMSGAGGMGGRMDDRNSATGMSGNSSMTNEGGVVGQGRDSADLANGGDVQGMDAYDNSYSGGSAAMPRAGGSAAQPSDTMNTNLDAALLGSDFDRDSMGMGVDGTTPSDTTSSNTSDSTRSTDSSRNDR</sequence>
<dbReference type="OrthoDB" id="9803697at2"/>
<feature type="compositionally biased region" description="Low complexity" evidence="1">
    <location>
        <begin position="447"/>
        <end position="464"/>
    </location>
</feature>
<name>A0A318S1V3_9DEIO</name>
<proteinExistence type="predicted"/>
<feature type="region of interest" description="Disordered" evidence="1">
    <location>
        <begin position="118"/>
        <end position="156"/>
    </location>
</feature>
<evidence type="ECO:0000256" key="1">
    <source>
        <dbReference type="SAM" id="MobiDB-lite"/>
    </source>
</evidence>
<keyword evidence="3" id="KW-1185">Reference proteome</keyword>
<evidence type="ECO:0000313" key="2">
    <source>
        <dbReference type="EMBL" id="PYE51206.1"/>
    </source>
</evidence>
<feature type="region of interest" description="Disordered" evidence="1">
    <location>
        <begin position="358"/>
        <end position="471"/>
    </location>
</feature>
<feature type="compositionally biased region" description="Basic and acidic residues" evidence="1">
    <location>
        <begin position="120"/>
        <end position="131"/>
    </location>
</feature>
<dbReference type="InterPro" id="IPR018684">
    <property type="entry name" value="DUF2171"/>
</dbReference>
<feature type="region of interest" description="Disordered" evidence="1">
    <location>
        <begin position="276"/>
        <end position="310"/>
    </location>
</feature>
<feature type="compositionally biased region" description="Low complexity" evidence="1">
    <location>
        <begin position="141"/>
        <end position="156"/>
    </location>
</feature>
<evidence type="ECO:0008006" key="4">
    <source>
        <dbReference type="Google" id="ProtNLM"/>
    </source>
</evidence>
<gene>
    <name evidence="2" type="ORF">DES52_115138</name>
</gene>
<organism evidence="2 3">
    <name type="scientific">Deinococcus yavapaiensis KR-236</name>
    <dbReference type="NCBI Taxonomy" id="694435"/>
    <lineage>
        <taxon>Bacteria</taxon>
        <taxon>Thermotogati</taxon>
        <taxon>Deinococcota</taxon>
        <taxon>Deinococci</taxon>
        <taxon>Deinococcales</taxon>
        <taxon>Deinococcaceae</taxon>
        <taxon>Deinococcus</taxon>
    </lineage>
</organism>
<evidence type="ECO:0000313" key="3">
    <source>
        <dbReference type="Proteomes" id="UP000248326"/>
    </source>
</evidence>
<dbReference type="Pfam" id="PF09939">
    <property type="entry name" value="DUF2171"/>
    <property type="match status" value="1"/>
</dbReference>
<feature type="compositionally biased region" description="Polar residues" evidence="1">
    <location>
        <begin position="416"/>
        <end position="426"/>
    </location>
</feature>
<dbReference type="RefSeq" id="WP_110888109.1">
    <property type="nucleotide sequence ID" value="NZ_QJSX01000015.1"/>
</dbReference>
<dbReference type="EMBL" id="QJSX01000015">
    <property type="protein sequence ID" value="PYE51206.1"/>
    <property type="molecule type" value="Genomic_DNA"/>
</dbReference>
<dbReference type="Proteomes" id="UP000248326">
    <property type="component" value="Unassembled WGS sequence"/>
</dbReference>
<accession>A0A318S1V3</accession>
<comment type="caution">
    <text evidence="2">The sequence shown here is derived from an EMBL/GenBank/DDBJ whole genome shotgun (WGS) entry which is preliminary data.</text>
</comment>
<reference evidence="2 3" key="1">
    <citation type="submission" date="2018-06" db="EMBL/GenBank/DDBJ databases">
        <title>Genomic Encyclopedia of Type Strains, Phase IV (KMG-IV): sequencing the most valuable type-strain genomes for metagenomic binning, comparative biology and taxonomic classification.</title>
        <authorList>
            <person name="Goeker M."/>
        </authorList>
    </citation>
    <scope>NUCLEOTIDE SEQUENCE [LARGE SCALE GENOMIC DNA]</scope>
    <source>
        <strain evidence="2 3">DSM 18048</strain>
    </source>
</reference>
<feature type="compositionally biased region" description="Polar residues" evidence="1">
    <location>
        <begin position="360"/>
        <end position="371"/>
    </location>
</feature>
<dbReference type="AlphaFoldDB" id="A0A318S1V3"/>